<feature type="region of interest" description="Disordered" evidence="3">
    <location>
        <begin position="72"/>
        <end position="99"/>
    </location>
</feature>
<dbReference type="InterPro" id="IPR012677">
    <property type="entry name" value="Nucleotide-bd_a/b_plait_sf"/>
</dbReference>
<dbReference type="GO" id="GO:0003729">
    <property type="term" value="F:mRNA binding"/>
    <property type="evidence" value="ECO:0007669"/>
    <property type="project" value="TreeGrafter"/>
</dbReference>
<feature type="region of interest" description="Disordered" evidence="3">
    <location>
        <begin position="165"/>
        <end position="231"/>
    </location>
</feature>
<evidence type="ECO:0000313" key="5">
    <source>
        <dbReference type="EMBL" id="KAF7268318.1"/>
    </source>
</evidence>
<evidence type="ECO:0000313" key="6">
    <source>
        <dbReference type="Proteomes" id="UP000625711"/>
    </source>
</evidence>
<feature type="compositionally biased region" description="Polar residues" evidence="3">
    <location>
        <begin position="219"/>
        <end position="231"/>
    </location>
</feature>
<keyword evidence="6" id="KW-1185">Reference proteome</keyword>
<evidence type="ECO:0000256" key="2">
    <source>
        <dbReference type="PROSITE-ProRule" id="PRU00176"/>
    </source>
</evidence>
<sequence length="231" mass="27189">MSSRIYIGRIPRETRERDLVSFFQGFGRIRDILIKSRYSFVDFDDCRDAEEAVHELHGKILLGMRVEVEKTRERPRGRAERMVNDRCHRHQQDPLDKSNYSVSVKNLPTDVSWQDLNDYVRPAGELTLADAHKKYRNGDIVAFATYEDMKNAIHLFEDKIIRRSRSKGRRKTINSRSSISGSRSHYLPRKDEKSGDHSRDHSNESSHEFEERERSRYRNTSVFRAKSNSVE</sequence>
<feature type="compositionally biased region" description="Basic and acidic residues" evidence="3">
    <location>
        <begin position="188"/>
        <end position="216"/>
    </location>
</feature>
<dbReference type="EMBL" id="JAACXV010014334">
    <property type="protein sequence ID" value="KAF7268318.1"/>
    <property type="molecule type" value="Genomic_DNA"/>
</dbReference>
<feature type="compositionally biased region" description="Basic and acidic residues" evidence="3">
    <location>
        <begin position="72"/>
        <end position="96"/>
    </location>
</feature>
<accession>A0A834M2E4</accession>
<dbReference type="SUPFAM" id="SSF54928">
    <property type="entry name" value="RNA-binding domain, RBD"/>
    <property type="match status" value="1"/>
</dbReference>
<reference evidence="5" key="1">
    <citation type="submission" date="2020-08" db="EMBL/GenBank/DDBJ databases">
        <title>Genome sequencing and assembly of the red palm weevil Rhynchophorus ferrugineus.</title>
        <authorList>
            <person name="Dias G.B."/>
            <person name="Bergman C.M."/>
            <person name="Manee M."/>
        </authorList>
    </citation>
    <scope>NUCLEOTIDE SEQUENCE</scope>
    <source>
        <strain evidence="5">AA-2017</strain>
        <tissue evidence="5">Whole larva</tissue>
    </source>
</reference>
<gene>
    <name evidence="5" type="ORF">GWI33_018582</name>
</gene>
<dbReference type="PANTHER" id="PTHR23003">
    <property type="entry name" value="RNA RECOGNITION MOTIF RRM DOMAIN CONTAINING PROTEIN"/>
    <property type="match status" value="1"/>
</dbReference>
<dbReference type="OrthoDB" id="1099063at2759"/>
<dbReference type="Proteomes" id="UP000625711">
    <property type="component" value="Unassembled WGS sequence"/>
</dbReference>
<dbReference type="Gene3D" id="3.30.70.330">
    <property type="match status" value="2"/>
</dbReference>
<keyword evidence="1 2" id="KW-0694">RNA-binding</keyword>
<dbReference type="Pfam" id="PF00076">
    <property type="entry name" value="RRM_1"/>
    <property type="match status" value="2"/>
</dbReference>
<dbReference type="AlphaFoldDB" id="A0A834M2E4"/>
<proteinExistence type="predicted"/>
<dbReference type="InterPro" id="IPR000504">
    <property type="entry name" value="RRM_dom"/>
</dbReference>
<feature type="compositionally biased region" description="Low complexity" evidence="3">
    <location>
        <begin position="175"/>
        <end position="184"/>
    </location>
</feature>
<comment type="caution">
    <text evidence="5">The sequence shown here is derived from an EMBL/GenBank/DDBJ whole genome shotgun (WGS) entry which is preliminary data.</text>
</comment>
<dbReference type="SMART" id="SM00360">
    <property type="entry name" value="RRM"/>
    <property type="match status" value="2"/>
</dbReference>
<name>A0A834M2E4_RHYFE</name>
<evidence type="ECO:0000259" key="4">
    <source>
        <dbReference type="PROSITE" id="PS50102"/>
    </source>
</evidence>
<evidence type="ECO:0000256" key="3">
    <source>
        <dbReference type="SAM" id="MobiDB-lite"/>
    </source>
</evidence>
<dbReference type="InterPro" id="IPR035979">
    <property type="entry name" value="RBD_domain_sf"/>
</dbReference>
<dbReference type="InterPro" id="IPR050374">
    <property type="entry name" value="RRT5_SRSF_SR"/>
</dbReference>
<evidence type="ECO:0000256" key="1">
    <source>
        <dbReference type="ARBA" id="ARBA00022884"/>
    </source>
</evidence>
<dbReference type="PANTHER" id="PTHR23003:SF51">
    <property type="entry name" value="SERINE-ARGININE PROTEIN 55"/>
    <property type="match status" value="1"/>
</dbReference>
<dbReference type="GO" id="GO:0005737">
    <property type="term" value="C:cytoplasm"/>
    <property type="evidence" value="ECO:0007669"/>
    <property type="project" value="TreeGrafter"/>
</dbReference>
<organism evidence="5 6">
    <name type="scientific">Rhynchophorus ferrugineus</name>
    <name type="common">Red palm weevil</name>
    <name type="synonym">Curculio ferrugineus</name>
    <dbReference type="NCBI Taxonomy" id="354439"/>
    <lineage>
        <taxon>Eukaryota</taxon>
        <taxon>Metazoa</taxon>
        <taxon>Ecdysozoa</taxon>
        <taxon>Arthropoda</taxon>
        <taxon>Hexapoda</taxon>
        <taxon>Insecta</taxon>
        <taxon>Pterygota</taxon>
        <taxon>Neoptera</taxon>
        <taxon>Endopterygota</taxon>
        <taxon>Coleoptera</taxon>
        <taxon>Polyphaga</taxon>
        <taxon>Cucujiformia</taxon>
        <taxon>Curculionidae</taxon>
        <taxon>Dryophthorinae</taxon>
        <taxon>Rhynchophorus</taxon>
    </lineage>
</organism>
<protein>
    <recommendedName>
        <fullName evidence="4">RRM domain-containing protein</fullName>
    </recommendedName>
</protein>
<dbReference type="GO" id="GO:0005634">
    <property type="term" value="C:nucleus"/>
    <property type="evidence" value="ECO:0007669"/>
    <property type="project" value="TreeGrafter"/>
</dbReference>
<dbReference type="PROSITE" id="PS50102">
    <property type="entry name" value="RRM"/>
    <property type="match status" value="2"/>
</dbReference>
<feature type="domain" description="RRM" evidence="4">
    <location>
        <begin position="3"/>
        <end position="73"/>
    </location>
</feature>
<feature type="domain" description="RRM" evidence="4">
    <location>
        <begin position="100"/>
        <end position="178"/>
    </location>
</feature>